<evidence type="ECO:0000313" key="5">
    <source>
        <dbReference type="RefSeq" id="XP_026278759.1"/>
    </source>
</evidence>
<name>A0A6J1SC51_FRAOC</name>
<feature type="domain" description="YqaJ viral recombinase" evidence="2">
    <location>
        <begin position="440"/>
        <end position="602"/>
    </location>
</feature>
<keyword evidence="4" id="KW-1185">Reference proteome</keyword>
<protein>
    <submittedName>
        <fullName evidence="5">Uncharacterized protein LOC113206748</fullName>
    </submittedName>
</protein>
<proteinExistence type="predicted"/>
<dbReference type="InterPro" id="IPR051703">
    <property type="entry name" value="NF-kappa-B_Signaling_Reg"/>
</dbReference>
<accession>A0A6J1SC51</accession>
<gene>
    <name evidence="5" type="primary">LOC113206748</name>
</gene>
<dbReference type="InterPro" id="IPR011604">
    <property type="entry name" value="PDDEXK-like_dom_sf"/>
</dbReference>
<dbReference type="Gene3D" id="3.90.320.10">
    <property type="match status" value="1"/>
</dbReference>
<dbReference type="AlphaFoldDB" id="A0A6J1SC51"/>
<evidence type="ECO:0000259" key="3">
    <source>
        <dbReference type="Pfam" id="PF20700"/>
    </source>
</evidence>
<dbReference type="InterPro" id="IPR019080">
    <property type="entry name" value="YqaJ_viral_recombinase"/>
</dbReference>
<evidence type="ECO:0000313" key="4">
    <source>
        <dbReference type="Proteomes" id="UP000504606"/>
    </source>
</evidence>
<reference evidence="5" key="1">
    <citation type="submission" date="2025-08" db="UniProtKB">
        <authorList>
            <consortium name="RefSeq"/>
        </authorList>
    </citation>
    <scope>IDENTIFICATION</scope>
    <source>
        <tissue evidence="5">Whole organism</tissue>
    </source>
</reference>
<dbReference type="Pfam" id="PF20700">
    <property type="entry name" value="Mutator"/>
    <property type="match status" value="1"/>
</dbReference>
<dbReference type="Proteomes" id="UP000504606">
    <property type="component" value="Unplaced"/>
</dbReference>
<dbReference type="SUPFAM" id="SSF52980">
    <property type="entry name" value="Restriction endonuclease-like"/>
    <property type="match status" value="1"/>
</dbReference>
<dbReference type="CDD" id="cd22343">
    <property type="entry name" value="PDDEXK_lambda_exonuclease-like"/>
    <property type="match status" value="1"/>
</dbReference>
<evidence type="ECO:0000256" key="1">
    <source>
        <dbReference type="SAM" id="MobiDB-lite"/>
    </source>
</evidence>
<dbReference type="GeneID" id="113206748"/>
<dbReference type="GO" id="GO:0006281">
    <property type="term" value="P:DNA repair"/>
    <property type="evidence" value="ECO:0007669"/>
    <property type="project" value="UniProtKB-ARBA"/>
</dbReference>
<feature type="region of interest" description="Disordered" evidence="1">
    <location>
        <begin position="327"/>
        <end position="377"/>
    </location>
</feature>
<dbReference type="OrthoDB" id="6777749at2759"/>
<dbReference type="KEGG" id="foc:113206748"/>
<evidence type="ECO:0000259" key="2">
    <source>
        <dbReference type="Pfam" id="PF09588"/>
    </source>
</evidence>
<dbReference type="Pfam" id="PF09588">
    <property type="entry name" value="YqaJ"/>
    <property type="match status" value="1"/>
</dbReference>
<dbReference type="InterPro" id="IPR011335">
    <property type="entry name" value="Restrct_endonuc-II-like"/>
</dbReference>
<dbReference type="PANTHER" id="PTHR46609:SF8">
    <property type="entry name" value="YQAJ VIRAL RECOMBINASE DOMAIN-CONTAINING PROTEIN"/>
    <property type="match status" value="1"/>
</dbReference>
<dbReference type="PANTHER" id="PTHR46609">
    <property type="entry name" value="EXONUCLEASE, PHAGE-TYPE/RECB, C-TERMINAL DOMAIN-CONTAINING PROTEIN"/>
    <property type="match status" value="1"/>
</dbReference>
<dbReference type="InterPro" id="IPR049012">
    <property type="entry name" value="Mutator_transp_dom"/>
</dbReference>
<dbReference type="RefSeq" id="XP_026278759.1">
    <property type="nucleotide sequence ID" value="XM_026422974.2"/>
</dbReference>
<sequence length="688" mass="78144">MNKCKLEQMLLVFYYFPTGKNMTSKAGVGVLIGGLSLKPLLVDTRVSSCGTCEPYEKRGEEPPEHDCYRNWKGSATSMEQDIIVKGFNISVETHKLEYRFYIGDGDSSTYPQIRARCHYGHRVTKLHCANHVTVRLSDHLHTLLKKTKEYPVEARNALKTETESTLGQKQTRIERLVKGVRTAIRVCGENNDSVENLQKALQNAPFHAFGRHTNCGDWCPRKNSAVPDKDEVDTARKGGLFQAIQAHVDTLIQKSDSLVRNVTTNAAENFMSLAAKANGGKRIPNWKGGGYTWRIMSATINFSEGPGYHSAAMKEHAGLDDTPKLLKKFSNSRSSQWKRRRESREAEKAAGEPASKRGRRRMGAGHDNDYGPQAALTNEERKKLQEELEKERLELHPDMPEDALEAAKKKVLEHLERQVDTEEKRARLQGLTGQHKSADYRQVRYYALLPSSKFGKVVTRQPGTPCNSLVLDLVYPSVGDKKSVPMQYGIDHEQTAVEKYVHDCEVSEPVAECGLFINPKWPFLASTPDRLLGSEGLIEVKCIFPGTLASRGVHNFHSAASLKGKERKSMSICLEIVDGQLCFKRTHLYYYQIQGQLAITERQYCMAVVFTDSSLVDNWKGQKVEDFYVEKIERDDKFWQETMLPKLSRFYMDCMLVEICLRRKNRGIKCRDPDWIKPKKTKQQGQQQ</sequence>
<feature type="domain" description="Mutator-like transposase" evidence="3">
    <location>
        <begin position="19"/>
        <end position="219"/>
    </location>
</feature>
<organism evidence="4 5">
    <name type="scientific">Frankliniella occidentalis</name>
    <name type="common">Western flower thrips</name>
    <name type="synonym">Euthrips occidentalis</name>
    <dbReference type="NCBI Taxonomy" id="133901"/>
    <lineage>
        <taxon>Eukaryota</taxon>
        <taxon>Metazoa</taxon>
        <taxon>Ecdysozoa</taxon>
        <taxon>Arthropoda</taxon>
        <taxon>Hexapoda</taxon>
        <taxon>Insecta</taxon>
        <taxon>Pterygota</taxon>
        <taxon>Neoptera</taxon>
        <taxon>Paraneoptera</taxon>
        <taxon>Thysanoptera</taxon>
        <taxon>Terebrantia</taxon>
        <taxon>Thripoidea</taxon>
        <taxon>Thripidae</taxon>
        <taxon>Frankliniella</taxon>
    </lineage>
</organism>